<accession>A0A8S5LDQ9</accession>
<dbReference type="EMBL" id="BK014693">
    <property type="protein sequence ID" value="DAD68157.1"/>
    <property type="molecule type" value="Genomic_DNA"/>
</dbReference>
<protein>
    <submittedName>
        <fullName evidence="1">Uncharacterized protein</fullName>
    </submittedName>
</protein>
<name>A0A8S5LDQ9_9CAUD</name>
<proteinExistence type="predicted"/>
<evidence type="ECO:0000313" key="1">
    <source>
        <dbReference type="EMBL" id="DAD68157.1"/>
    </source>
</evidence>
<sequence length="60" mass="6851">MAIRGGGNARRDELHEQYWYFGVSTVTFCAHLQAKEAGVHRVHRPFVFLPPASKAERTRP</sequence>
<reference evidence="1" key="1">
    <citation type="journal article" date="2021" name="Proc. Natl. Acad. Sci. U.S.A.">
        <title>A Catalog of Tens of Thousands of Viruses from Human Metagenomes Reveals Hidden Associations with Chronic Diseases.</title>
        <authorList>
            <person name="Tisza M.J."/>
            <person name="Buck C.B."/>
        </authorList>
    </citation>
    <scope>NUCLEOTIDE SEQUENCE</scope>
    <source>
        <strain evidence="1">CtkL423</strain>
    </source>
</reference>
<organism evidence="1">
    <name type="scientific">Siphoviridae sp. ctkL423</name>
    <dbReference type="NCBI Taxonomy" id="2823596"/>
    <lineage>
        <taxon>Viruses</taxon>
        <taxon>Duplodnaviria</taxon>
        <taxon>Heunggongvirae</taxon>
        <taxon>Uroviricota</taxon>
        <taxon>Caudoviricetes</taxon>
    </lineage>
</organism>